<evidence type="ECO:0000313" key="3">
    <source>
        <dbReference type="Proteomes" id="UP001234787"/>
    </source>
</evidence>
<evidence type="ECO:0000313" key="1">
    <source>
        <dbReference type="EMBL" id="GLJ57790.1"/>
    </source>
</evidence>
<sequence>MPMYMHWLLLVLNLDLELEGVLLASFLRLETLLLVLLLRLGQLDPDLLVLDLGLDQPDHWHLRTLLSHGTPLLPSMLFTLLLRVLPLELEELNLHLDMHLVLLLPRLLPFMLVDQLEKRIPLQPLLSTPPPPLIW</sequence>
<dbReference type="EMBL" id="BSEH01000190">
    <property type="protein sequence ID" value="GLJ57790.1"/>
    <property type="molecule type" value="Genomic_DNA"/>
</dbReference>
<evidence type="ECO:0000313" key="2">
    <source>
        <dbReference type="EMBL" id="GLJ59074.1"/>
    </source>
</evidence>
<keyword evidence="3" id="KW-1185">Reference proteome</keyword>
<dbReference type="Proteomes" id="UP001234787">
    <property type="component" value="Unassembled WGS sequence"/>
</dbReference>
<proteinExistence type="predicted"/>
<name>A0AAD3RQJ4_CRYJA</name>
<reference evidence="1" key="1">
    <citation type="submission" date="2022-12" db="EMBL/GenBank/DDBJ databases">
        <title>Chromosome-Level Genome Assembly of Japanese Cedar (Cryptomeriajaponica D. Don).</title>
        <authorList>
            <person name="Fujino T."/>
            <person name="Yamaguchi K."/>
            <person name="Yokoyama T."/>
            <person name="Hamanaka T."/>
            <person name="Harazono Y."/>
            <person name="Kamada H."/>
            <person name="Kobayashi W."/>
            <person name="Ujino-Ihara T."/>
            <person name="Uchiyama K."/>
            <person name="Matsumoto A."/>
            <person name="Izuno A."/>
            <person name="Tsumura Y."/>
            <person name="Toyoda A."/>
            <person name="Shigenobu S."/>
            <person name="Moriguchi Y."/>
            <person name="Ueno S."/>
            <person name="Kasahara M."/>
        </authorList>
    </citation>
    <scope>NUCLEOTIDE SEQUENCE</scope>
</reference>
<protein>
    <submittedName>
        <fullName evidence="1">Uncharacterized protein</fullName>
    </submittedName>
</protein>
<dbReference type="EMBL" id="BSEH01000685">
    <property type="protein sequence ID" value="GLJ59074.1"/>
    <property type="molecule type" value="Genomic_DNA"/>
</dbReference>
<dbReference type="AlphaFoldDB" id="A0AAD3RQJ4"/>
<accession>A0AAD3RQJ4</accession>
<organism evidence="1 3">
    <name type="scientific">Cryptomeria japonica</name>
    <name type="common">Japanese cedar</name>
    <name type="synonym">Cupressus japonica</name>
    <dbReference type="NCBI Taxonomy" id="3369"/>
    <lineage>
        <taxon>Eukaryota</taxon>
        <taxon>Viridiplantae</taxon>
        <taxon>Streptophyta</taxon>
        <taxon>Embryophyta</taxon>
        <taxon>Tracheophyta</taxon>
        <taxon>Spermatophyta</taxon>
        <taxon>Pinopsida</taxon>
        <taxon>Pinidae</taxon>
        <taxon>Conifers II</taxon>
        <taxon>Cupressales</taxon>
        <taxon>Cupressaceae</taxon>
        <taxon>Cryptomeria</taxon>
    </lineage>
</organism>
<comment type="caution">
    <text evidence="1">The sequence shown here is derived from an EMBL/GenBank/DDBJ whole genome shotgun (WGS) entry which is preliminary data.</text>
</comment>
<gene>
    <name evidence="1" type="ORF">SUGI_1373330</name>
    <name evidence="2" type="ORF">SUGI_1491370</name>
</gene>